<dbReference type="CDD" id="cd00303">
    <property type="entry name" value="retropepsin_like"/>
    <property type="match status" value="1"/>
</dbReference>
<feature type="compositionally biased region" description="Pro residues" evidence="1">
    <location>
        <begin position="35"/>
        <end position="46"/>
    </location>
</feature>
<dbReference type="AlphaFoldDB" id="A0A7I8KGS2"/>
<sequence length="277" mass="30980">MNCNTKLKKKEEKELGAYPPSQSAVTPADRLQPPSARPPSARPPSLPARSQSPSVDPTAEDALRTSIFYTSVKINGQVCKLIVDSGSCVNAVSDVMVRRLGLVTTNHPSPYDVYLVDTTSLPVRLQCRVPLRVSTYDDHVLCDVLPTKIGSIILGRPWLYDNDVHLSGRANTCSFTHRGQRVVWYSYTFKSPTRRVTTPRITDIPTWFALTLDVPAATTPSPYPLELEDIMMEYGDVFPEELPSDLPPLRHIQHAIDLVPGAMLRNLPHYRMEPSRY</sequence>
<evidence type="ECO:0000256" key="1">
    <source>
        <dbReference type="SAM" id="MobiDB-lite"/>
    </source>
</evidence>
<dbReference type="InterPro" id="IPR021109">
    <property type="entry name" value="Peptidase_aspartic_dom_sf"/>
</dbReference>
<gene>
    <name evidence="2" type="ORF">SI8410_05007583</name>
</gene>
<dbReference type="SUPFAM" id="SSF50630">
    <property type="entry name" value="Acid proteases"/>
    <property type="match status" value="1"/>
</dbReference>
<evidence type="ECO:0000313" key="3">
    <source>
        <dbReference type="Proteomes" id="UP000663760"/>
    </source>
</evidence>
<dbReference type="PANTHER" id="PTHR35046">
    <property type="entry name" value="ZINC KNUCKLE (CCHC-TYPE) FAMILY PROTEIN"/>
    <property type="match status" value="1"/>
</dbReference>
<protein>
    <submittedName>
        <fullName evidence="2">Uncharacterized protein</fullName>
    </submittedName>
</protein>
<feature type="region of interest" description="Disordered" evidence="1">
    <location>
        <begin position="1"/>
        <end position="59"/>
    </location>
</feature>
<dbReference type="OrthoDB" id="779869at2759"/>
<name>A0A7I8KGS2_SPIIN</name>
<dbReference type="Gene3D" id="2.40.70.10">
    <property type="entry name" value="Acid Proteases"/>
    <property type="match status" value="1"/>
</dbReference>
<dbReference type="EMBL" id="LR746268">
    <property type="protein sequence ID" value="CAA7396920.1"/>
    <property type="molecule type" value="Genomic_DNA"/>
</dbReference>
<dbReference type="Proteomes" id="UP000663760">
    <property type="component" value="Chromosome 5"/>
</dbReference>
<organism evidence="2 3">
    <name type="scientific">Spirodela intermedia</name>
    <name type="common">Intermediate duckweed</name>
    <dbReference type="NCBI Taxonomy" id="51605"/>
    <lineage>
        <taxon>Eukaryota</taxon>
        <taxon>Viridiplantae</taxon>
        <taxon>Streptophyta</taxon>
        <taxon>Embryophyta</taxon>
        <taxon>Tracheophyta</taxon>
        <taxon>Spermatophyta</taxon>
        <taxon>Magnoliopsida</taxon>
        <taxon>Liliopsida</taxon>
        <taxon>Araceae</taxon>
        <taxon>Lemnoideae</taxon>
        <taxon>Spirodela</taxon>
    </lineage>
</organism>
<evidence type="ECO:0000313" key="2">
    <source>
        <dbReference type="EMBL" id="CAA7396920.1"/>
    </source>
</evidence>
<proteinExistence type="predicted"/>
<accession>A0A7I8KGS2</accession>
<reference evidence="2" key="1">
    <citation type="submission" date="2020-02" db="EMBL/GenBank/DDBJ databases">
        <authorList>
            <person name="Scholz U."/>
            <person name="Mascher M."/>
            <person name="Fiebig A."/>
        </authorList>
    </citation>
    <scope>NUCLEOTIDE SEQUENCE</scope>
</reference>
<keyword evidence="3" id="KW-1185">Reference proteome</keyword>
<dbReference type="PANTHER" id="PTHR35046:SF9">
    <property type="entry name" value="RNA-DIRECTED DNA POLYMERASE"/>
    <property type="match status" value="1"/>
</dbReference>